<dbReference type="SUPFAM" id="SSF63712">
    <property type="entry name" value="Nicotinic receptor ligand binding domain-like"/>
    <property type="match status" value="1"/>
</dbReference>
<keyword evidence="3" id="KW-1185">Reference proteome</keyword>
<gene>
    <name evidence="2" type="ORF">DGYR_LOCUS5386</name>
</gene>
<evidence type="ECO:0000259" key="1">
    <source>
        <dbReference type="Pfam" id="PF02931"/>
    </source>
</evidence>
<dbReference type="GO" id="GO:0016020">
    <property type="term" value="C:membrane"/>
    <property type="evidence" value="ECO:0007669"/>
    <property type="project" value="InterPro"/>
</dbReference>
<accession>A0A7I8VN77</accession>
<evidence type="ECO:0000313" key="2">
    <source>
        <dbReference type="EMBL" id="CAD5116792.1"/>
    </source>
</evidence>
<dbReference type="EMBL" id="CAJFCJ010000007">
    <property type="protein sequence ID" value="CAD5116792.1"/>
    <property type="molecule type" value="Genomic_DNA"/>
</dbReference>
<dbReference type="OrthoDB" id="6259715at2759"/>
<reference evidence="2 3" key="1">
    <citation type="submission" date="2020-08" db="EMBL/GenBank/DDBJ databases">
        <authorList>
            <person name="Hejnol A."/>
        </authorList>
    </citation>
    <scope>NUCLEOTIDE SEQUENCE [LARGE SCALE GENOMIC DNA]</scope>
</reference>
<dbReference type="InterPro" id="IPR006201">
    <property type="entry name" value="Neur_channel"/>
</dbReference>
<name>A0A7I8VN77_9ANNE</name>
<comment type="caution">
    <text evidence="2">The sequence shown here is derived from an EMBL/GenBank/DDBJ whole genome shotgun (WGS) entry which is preliminary data.</text>
</comment>
<proteinExistence type="predicted"/>
<organism evidence="2 3">
    <name type="scientific">Dimorphilus gyrociliatus</name>
    <dbReference type="NCBI Taxonomy" id="2664684"/>
    <lineage>
        <taxon>Eukaryota</taxon>
        <taxon>Metazoa</taxon>
        <taxon>Spiralia</taxon>
        <taxon>Lophotrochozoa</taxon>
        <taxon>Annelida</taxon>
        <taxon>Polychaeta</taxon>
        <taxon>Polychaeta incertae sedis</taxon>
        <taxon>Dinophilidae</taxon>
        <taxon>Dimorphilus</taxon>
    </lineage>
</organism>
<dbReference type="AlphaFoldDB" id="A0A7I8VN77"/>
<dbReference type="Pfam" id="PF02931">
    <property type="entry name" value="Neur_chan_LBD"/>
    <property type="match status" value="1"/>
</dbReference>
<evidence type="ECO:0000313" key="3">
    <source>
        <dbReference type="Proteomes" id="UP000549394"/>
    </source>
</evidence>
<dbReference type="Proteomes" id="UP000549394">
    <property type="component" value="Unassembled WGS sequence"/>
</dbReference>
<dbReference type="InterPro" id="IPR036734">
    <property type="entry name" value="Neur_chan_lig-bd_sf"/>
</dbReference>
<dbReference type="InterPro" id="IPR006202">
    <property type="entry name" value="Neur_chan_lig-bd"/>
</dbReference>
<dbReference type="GO" id="GO:0004888">
    <property type="term" value="F:transmembrane signaling receptor activity"/>
    <property type="evidence" value="ECO:0007669"/>
    <property type="project" value="InterPro"/>
</dbReference>
<dbReference type="PANTHER" id="PTHR18945">
    <property type="entry name" value="NEUROTRANSMITTER GATED ION CHANNEL"/>
    <property type="match status" value="1"/>
</dbReference>
<dbReference type="Gene3D" id="2.70.170.10">
    <property type="entry name" value="Neurotransmitter-gated ion-channel ligand-binding domain"/>
    <property type="match status" value="1"/>
</dbReference>
<sequence length="164" mass="19417">MSWQDQIHNWDPKDFGGIRKLTVSPHDIWVPDIFLYSSISRRNIEKDTLDINILLGYDGICQWIPPIIYQSSCETNMRDFPFDVQNCSLKFGSWVHSSEFIDIRIAENTPVDLSEYLENAEFTMLETFGVRKLSNYSCCSDTYIDIFFYLVLRRKSEFYVQVYF</sequence>
<feature type="domain" description="Neurotransmitter-gated ion-channel ligand-binding" evidence="1">
    <location>
        <begin position="1"/>
        <end position="155"/>
    </location>
</feature>
<protein>
    <submittedName>
        <fullName evidence="2">DgyrCDS5640</fullName>
    </submittedName>
</protein>
<dbReference type="PRINTS" id="PR00252">
    <property type="entry name" value="NRIONCHANNEL"/>
</dbReference>
<dbReference type="GO" id="GO:0005230">
    <property type="term" value="F:extracellular ligand-gated monoatomic ion channel activity"/>
    <property type="evidence" value="ECO:0007669"/>
    <property type="project" value="InterPro"/>
</dbReference>
<dbReference type="FunFam" id="2.70.170.10:FF:000028">
    <property type="entry name" value="AcetylCholine Receptor"/>
    <property type="match status" value="1"/>
</dbReference>